<name>A0A379Q8R8_SALER</name>
<keyword evidence="3" id="KW-0328">Glycosyltransferase</keyword>
<dbReference type="AlphaFoldDB" id="A0A379Q8R8"/>
<reference evidence="3 4" key="1">
    <citation type="submission" date="2018-06" db="EMBL/GenBank/DDBJ databases">
        <authorList>
            <consortium name="Pathogen Informatics"/>
            <person name="Doyle S."/>
        </authorList>
    </citation>
    <scope>NUCLEOTIDE SEQUENCE [LARGE SCALE GENOMIC DNA]</scope>
    <source>
        <strain evidence="3 4">NCTC9854</strain>
    </source>
</reference>
<organism evidence="3 4">
    <name type="scientific">Salmonella enterica</name>
    <name type="common">Salmonella choleraesuis</name>
    <dbReference type="NCBI Taxonomy" id="28901"/>
    <lineage>
        <taxon>Bacteria</taxon>
        <taxon>Pseudomonadati</taxon>
        <taxon>Pseudomonadota</taxon>
        <taxon>Gammaproteobacteria</taxon>
        <taxon>Enterobacterales</taxon>
        <taxon>Enterobacteriaceae</taxon>
        <taxon>Salmonella</taxon>
    </lineage>
</organism>
<protein>
    <submittedName>
        <fullName evidence="3">Glycosyl transferase</fullName>
        <ecNumber evidence="3">2.4.1.11</ecNumber>
    </submittedName>
</protein>
<dbReference type="SUPFAM" id="SSF53756">
    <property type="entry name" value="UDP-Glycosyltransferase/glycogen phosphorylase"/>
    <property type="match status" value="1"/>
</dbReference>
<dbReference type="PANTHER" id="PTHR45947:SF3">
    <property type="entry name" value="SULFOQUINOVOSYL TRANSFERASE SQD2"/>
    <property type="match status" value="1"/>
</dbReference>
<dbReference type="Pfam" id="PF00534">
    <property type="entry name" value="Glycos_transf_1"/>
    <property type="match status" value="1"/>
</dbReference>
<dbReference type="CDD" id="cd03795">
    <property type="entry name" value="GT4_WfcD-like"/>
    <property type="match status" value="1"/>
</dbReference>
<feature type="domain" description="Glycosyl transferase family 1" evidence="1">
    <location>
        <begin position="189"/>
        <end position="345"/>
    </location>
</feature>
<dbReference type="InterPro" id="IPR050194">
    <property type="entry name" value="Glycosyltransferase_grp1"/>
</dbReference>
<proteinExistence type="predicted"/>
<feature type="domain" description="Glycosyltransferase subfamily 4-like N-terminal" evidence="2">
    <location>
        <begin position="16"/>
        <end position="171"/>
    </location>
</feature>
<evidence type="ECO:0000313" key="4">
    <source>
        <dbReference type="Proteomes" id="UP000254773"/>
    </source>
</evidence>
<dbReference type="Gene3D" id="3.40.50.2000">
    <property type="entry name" value="Glycogen Phosphorylase B"/>
    <property type="match status" value="2"/>
</dbReference>
<dbReference type="Pfam" id="PF13439">
    <property type="entry name" value="Glyco_transf_4"/>
    <property type="match status" value="1"/>
</dbReference>
<dbReference type="PANTHER" id="PTHR45947">
    <property type="entry name" value="SULFOQUINOVOSYL TRANSFERASE SQD2"/>
    <property type="match status" value="1"/>
</dbReference>
<dbReference type="EC" id="2.4.1.11" evidence="3"/>
<sequence>MLRVLHVYKTYYPDTYGGIEQVIYQLSQGLAQQGISTDVFTFSPDKNTGPVVYEDHRVIYNKQLTEVASTPFSLQAIKRFKKIKDNYDIINYHFPFPFMDILHLSTRPDAKTVVTYHSDIVKQKRLMKLYQPLQHRFLSSVDCIVASSPNYVASSQTLQQYLDKTVVIPFGLQQYHIQHDPLRLAHWRKTVGENFFLFVGTFRYYKGLHILLDAAEQSQLAVVIVGGGPLETEVLRETKLRGLRNVIFTGRLNDEDKYILFQLCRGVVFPSHLRSEAFGITLLEGARFARPLISCEIGTGTSFINLDKVNGCVIPPHDSAALVEAMNELWHNDEIALRYGENSRHRFEKMFTARHMIDAYVNLYLTLLEQKN</sequence>
<keyword evidence="3" id="KW-0808">Transferase</keyword>
<evidence type="ECO:0000313" key="3">
    <source>
        <dbReference type="EMBL" id="SUF38715.1"/>
    </source>
</evidence>
<evidence type="ECO:0000259" key="2">
    <source>
        <dbReference type="Pfam" id="PF13439"/>
    </source>
</evidence>
<dbReference type="GO" id="GO:0004373">
    <property type="term" value="F:alpha-1,4-glucan glucosyltransferase (UDP-glucose donor) activity"/>
    <property type="evidence" value="ECO:0007669"/>
    <property type="project" value="UniProtKB-EC"/>
</dbReference>
<accession>A0A379Q8R8</accession>
<dbReference type="InterPro" id="IPR028098">
    <property type="entry name" value="Glyco_trans_4-like_N"/>
</dbReference>
<dbReference type="Proteomes" id="UP000254773">
    <property type="component" value="Unassembled WGS sequence"/>
</dbReference>
<evidence type="ECO:0000259" key="1">
    <source>
        <dbReference type="Pfam" id="PF00534"/>
    </source>
</evidence>
<dbReference type="EMBL" id="UGWI01000001">
    <property type="protein sequence ID" value="SUF38715.1"/>
    <property type="molecule type" value="Genomic_DNA"/>
</dbReference>
<gene>
    <name evidence="3" type="ORF">NCTC9854_03046</name>
</gene>
<dbReference type="InterPro" id="IPR001296">
    <property type="entry name" value="Glyco_trans_1"/>
</dbReference>